<evidence type="ECO:0000313" key="3">
    <source>
        <dbReference type="Proteomes" id="UP000197025"/>
    </source>
</evidence>
<gene>
    <name evidence="2" type="ORF">SAMN02746019_00010140</name>
</gene>
<feature type="transmembrane region" description="Helical" evidence="1">
    <location>
        <begin position="12"/>
        <end position="31"/>
    </location>
</feature>
<dbReference type="PANTHER" id="PTHR32309">
    <property type="entry name" value="TYROSINE-PROTEIN KINASE"/>
    <property type="match status" value="1"/>
</dbReference>
<dbReference type="InParanoid" id="A0A212R4N0"/>
<keyword evidence="1" id="KW-0472">Membrane</keyword>
<dbReference type="Proteomes" id="UP000197025">
    <property type="component" value="Unassembled WGS sequence"/>
</dbReference>
<organism evidence="2 3">
    <name type="scientific">Thermoflexus hugenholtzii JAD2</name>
    <dbReference type="NCBI Taxonomy" id="877466"/>
    <lineage>
        <taxon>Bacteria</taxon>
        <taxon>Bacillati</taxon>
        <taxon>Chloroflexota</taxon>
        <taxon>Thermoflexia</taxon>
        <taxon>Thermoflexales</taxon>
        <taxon>Thermoflexaceae</taxon>
        <taxon>Thermoflexus</taxon>
    </lineage>
</organism>
<dbReference type="RefSeq" id="WP_088571427.1">
    <property type="nucleotide sequence ID" value="NZ_FYEK01000029.1"/>
</dbReference>
<keyword evidence="3" id="KW-1185">Reference proteome</keyword>
<proteinExistence type="predicted"/>
<protein>
    <submittedName>
        <fullName evidence="2">Capsular polysaccharide biosynthesis protein</fullName>
    </submittedName>
</protein>
<dbReference type="EMBL" id="FYEK01000029">
    <property type="protein sequence ID" value="SNB67019.1"/>
    <property type="molecule type" value="Genomic_DNA"/>
</dbReference>
<dbReference type="GO" id="GO:0005886">
    <property type="term" value="C:plasma membrane"/>
    <property type="evidence" value="ECO:0007669"/>
    <property type="project" value="TreeGrafter"/>
</dbReference>
<reference evidence="3" key="1">
    <citation type="submission" date="2017-06" db="EMBL/GenBank/DDBJ databases">
        <authorList>
            <person name="Varghese N."/>
            <person name="Submissions S."/>
        </authorList>
    </citation>
    <scope>NUCLEOTIDE SEQUENCE [LARGE SCALE GENOMIC DNA]</scope>
    <source>
        <strain evidence="3">JAD2</strain>
    </source>
</reference>
<name>A0A212R4N0_9CHLR</name>
<keyword evidence="1" id="KW-1133">Transmembrane helix</keyword>
<dbReference type="InterPro" id="IPR050445">
    <property type="entry name" value="Bact_polysacc_biosynth/exp"/>
</dbReference>
<keyword evidence="1" id="KW-0812">Transmembrane</keyword>
<dbReference type="GO" id="GO:0004713">
    <property type="term" value="F:protein tyrosine kinase activity"/>
    <property type="evidence" value="ECO:0007669"/>
    <property type="project" value="TreeGrafter"/>
</dbReference>
<evidence type="ECO:0000313" key="2">
    <source>
        <dbReference type="EMBL" id="SNB67019.1"/>
    </source>
</evidence>
<dbReference type="AlphaFoldDB" id="A0A212R4N0"/>
<accession>A0A212R4N0</accession>
<evidence type="ECO:0000256" key="1">
    <source>
        <dbReference type="SAM" id="Phobius"/>
    </source>
</evidence>
<sequence>MTLEDLARVLKRWGWLALIPTAIGVLAAALARPAPPAYQASIRFAVGVRPGGSADYDYDGYYRWLSSEYLAAAASAWMRSRDFAERVAAVLSAQGPALSAPAVQGAIATDYQRSLVVLYVTAPDPRTAEAIAQAAAWVAREEVGRVWPQAVGTGTLTPLDVPAASPTAPSLRARLEGLFRIALGLLLGLTLAFLADFTDPRIWDRRDVERLGLRVLGEIPKGGGIGAE</sequence>
<dbReference type="PANTHER" id="PTHR32309:SF13">
    <property type="entry name" value="FERRIC ENTEROBACTIN TRANSPORT PROTEIN FEPE"/>
    <property type="match status" value="1"/>
</dbReference>